<dbReference type="InterPro" id="IPR022376">
    <property type="entry name" value="PQQ_CXXCW"/>
</dbReference>
<dbReference type="SUPFAM" id="SSF52821">
    <property type="entry name" value="Rhodanese/Cell cycle control phosphatase"/>
    <property type="match status" value="1"/>
</dbReference>
<gene>
    <name evidence="2" type="ORF">PAF17_11800</name>
</gene>
<dbReference type="Gene3D" id="3.40.250.10">
    <property type="entry name" value="Rhodanese-like domain"/>
    <property type="match status" value="1"/>
</dbReference>
<dbReference type="NCBIfam" id="TIGR03865">
    <property type="entry name" value="PQQ_CXXCW"/>
    <property type="match status" value="1"/>
</dbReference>
<evidence type="ECO:0000313" key="3">
    <source>
        <dbReference type="Proteomes" id="UP001165641"/>
    </source>
</evidence>
<accession>A0ABT4ZFM1</accession>
<sequence length="176" mass="19207">MRLAIALCVAIVSPVAGQVPEPDTFRGEPYLAAVPDSLSGAQVIGAEEALVLWNDGAGFVDVYPRTVKPDGLPEGTIWKEPRHDTIPGAVWLWNTGYEKLTPAEAQRLADGLADLTRDDPDRALVIFCRADCWMSWNAAKRAVELGYQRVNWFPGGIDDWQANLGPDLVRAEPAVP</sequence>
<dbReference type="PROSITE" id="PS50206">
    <property type="entry name" value="RHODANESE_3"/>
    <property type="match status" value="1"/>
</dbReference>
<feature type="domain" description="Rhodanese" evidence="1">
    <location>
        <begin position="86"/>
        <end position="169"/>
    </location>
</feature>
<dbReference type="InterPro" id="IPR001763">
    <property type="entry name" value="Rhodanese-like_dom"/>
</dbReference>
<dbReference type="Proteomes" id="UP001165641">
    <property type="component" value="Unassembled WGS sequence"/>
</dbReference>
<organism evidence="2 3">
    <name type="scientific">Paracoccus onchidii</name>
    <dbReference type="NCBI Taxonomy" id="3017813"/>
    <lineage>
        <taxon>Bacteria</taxon>
        <taxon>Pseudomonadati</taxon>
        <taxon>Pseudomonadota</taxon>
        <taxon>Alphaproteobacteria</taxon>
        <taxon>Rhodobacterales</taxon>
        <taxon>Paracoccaceae</taxon>
        <taxon>Paracoccus</taxon>
    </lineage>
</organism>
<dbReference type="InterPro" id="IPR036873">
    <property type="entry name" value="Rhodanese-like_dom_sf"/>
</dbReference>
<keyword evidence="3" id="KW-1185">Reference proteome</keyword>
<evidence type="ECO:0000313" key="2">
    <source>
        <dbReference type="EMBL" id="MDB6178181.1"/>
    </source>
</evidence>
<evidence type="ECO:0000259" key="1">
    <source>
        <dbReference type="PROSITE" id="PS50206"/>
    </source>
</evidence>
<dbReference type="Pfam" id="PF00581">
    <property type="entry name" value="Rhodanese"/>
    <property type="match status" value="1"/>
</dbReference>
<reference evidence="2" key="1">
    <citation type="submission" date="2022-12" db="EMBL/GenBank/DDBJ databases">
        <title>Paracoccus onchidii sp. nov., isolated from a marine invertebrate from the South China Sea.</title>
        <authorList>
            <person name="Xu S."/>
            <person name="Liu Z."/>
            <person name="Xu Y."/>
        </authorList>
    </citation>
    <scope>NUCLEOTIDE SEQUENCE</scope>
    <source>
        <strain evidence="2">Z330</strain>
    </source>
</reference>
<protein>
    <submittedName>
        <fullName evidence="2">Rhodanese-like domain-containing protein</fullName>
    </submittedName>
</protein>
<proteinExistence type="predicted"/>
<dbReference type="CDD" id="cd00158">
    <property type="entry name" value="RHOD"/>
    <property type="match status" value="1"/>
</dbReference>
<comment type="caution">
    <text evidence="2">The sequence shown here is derived from an EMBL/GenBank/DDBJ whole genome shotgun (WGS) entry which is preliminary data.</text>
</comment>
<dbReference type="EMBL" id="JAQBIE010000013">
    <property type="protein sequence ID" value="MDB6178181.1"/>
    <property type="molecule type" value="Genomic_DNA"/>
</dbReference>
<name>A0ABT4ZFM1_9RHOB</name>